<dbReference type="Pfam" id="PF10544">
    <property type="entry name" value="T5orf172"/>
    <property type="match status" value="1"/>
</dbReference>
<dbReference type="Proteomes" id="UP001597296">
    <property type="component" value="Unassembled WGS sequence"/>
</dbReference>
<dbReference type="SMART" id="SM00974">
    <property type="entry name" value="T5orf172"/>
    <property type="match status" value="1"/>
</dbReference>
<dbReference type="InterPro" id="IPR018306">
    <property type="entry name" value="Phage_T5_Orf172_DNA-bd"/>
</dbReference>
<keyword evidence="3" id="KW-1185">Reference proteome</keyword>
<feature type="domain" description="Bacteriophage T5 Orf172 DNA-binding" evidence="1">
    <location>
        <begin position="53"/>
        <end position="130"/>
    </location>
</feature>
<evidence type="ECO:0000259" key="1">
    <source>
        <dbReference type="SMART" id="SM00974"/>
    </source>
</evidence>
<evidence type="ECO:0000313" key="2">
    <source>
        <dbReference type="EMBL" id="MFD2234082.1"/>
    </source>
</evidence>
<evidence type="ECO:0000313" key="3">
    <source>
        <dbReference type="Proteomes" id="UP001597296"/>
    </source>
</evidence>
<organism evidence="2 3">
    <name type="scientific">Phaeospirillum tilakii</name>
    <dbReference type="NCBI Taxonomy" id="741673"/>
    <lineage>
        <taxon>Bacteria</taxon>
        <taxon>Pseudomonadati</taxon>
        <taxon>Pseudomonadota</taxon>
        <taxon>Alphaproteobacteria</taxon>
        <taxon>Rhodospirillales</taxon>
        <taxon>Rhodospirillaceae</taxon>
        <taxon>Phaeospirillum</taxon>
    </lineage>
</organism>
<protein>
    <submittedName>
        <fullName evidence="2">GIY-YIG nuclease family protein</fullName>
    </submittedName>
</protein>
<reference evidence="3" key="1">
    <citation type="journal article" date="2019" name="Int. J. Syst. Evol. Microbiol.">
        <title>The Global Catalogue of Microorganisms (GCM) 10K type strain sequencing project: providing services to taxonomists for standard genome sequencing and annotation.</title>
        <authorList>
            <consortium name="The Broad Institute Genomics Platform"/>
            <consortium name="The Broad Institute Genome Sequencing Center for Infectious Disease"/>
            <person name="Wu L."/>
            <person name="Ma J."/>
        </authorList>
    </citation>
    <scope>NUCLEOTIDE SEQUENCE [LARGE SCALE GENOMIC DNA]</scope>
    <source>
        <strain evidence="3">KCTC 15012</strain>
    </source>
</reference>
<dbReference type="EMBL" id="JBHUIY010000016">
    <property type="protein sequence ID" value="MFD2234082.1"/>
    <property type="molecule type" value="Genomic_DNA"/>
</dbReference>
<dbReference type="RefSeq" id="WP_377315979.1">
    <property type="nucleotide sequence ID" value="NZ_JBHUIY010000016.1"/>
</dbReference>
<accession>A0ABW5CB57</accession>
<name>A0ABW5CB57_9PROT</name>
<proteinExistence type="predicted"/>
<sequence>MELYQITLTCGACDAETKGVLSPHVRELQCANCGAPVAKIKPFEGVVYVMSNPNIPGFVKVGMTTKDVYERAKQLSQTGVPGSYQVDAVFPSHRPKNDEAKAHAKLARFKANKEHFSLSTAVAIVKVRSALGGREPAFIREIWRDEVAEMVEKNRVETLLKLGKAPAEEAS</sequence>
<comment type="caution">
    <text evidence="2">The sequence shown here is derived from an EMBL/GenBank/DDBJ whole genome shotgun (WGS) entry which is preliminary data.</text>
</comment>
<gene>
    <name evidence="2" type="ORF">ACFSNB_09715</name>
</gene>